<evidence type="ECO:0000313" key="2">
    <source>
        <dbReference type="EMBL" id="GHC55553.1"/>
    </source>
</evidence>
<dbReference type="EMBL" id="BMXI01000009">
    <property type="protein sequence ID" value="GHC55553.1"/>
    <property type="molecule type" value="Genomic_DNA"/>
</dbReference>
<reference evidence="2" key="2">
    <citation type="submission" date="2020-09" db="EMBL/GenBank/DDBJ databases">
        <authorList>
            <person name="Sun Q."/>
            <person name="Kim S."/>
        </authorList>
    </citation>
    <scope>NUCLEOTIDE SEQUENCE</scope>
    <source>
        <strain evidence="2">KCTC 12988</strain>
    </source>
</reference>
<comment type="caution">
    <text evidence="2">The sequence shown here is derived from an EMBL/GenBank/DDBJ whole genome shotgun (WGS) entry which is preliminary data.</text>
</comment>
<organism evidence="2 3">
    <name type="scientific">Roseibacillus persicicus</name>
    <dbReference type="NCBI Taxonomy" id="454148"/>
    <lineage>
        <taxon>Bacteria</taxon>
        <taxon>Pseudomonadati</taxon>
        <taxon>Verrucomicrobiota</taxon>
        <taxon>Verrucomicrobiia</taxon>
        <taxon>Verrucomicrobiales</taxon>
        <taxon>Verrucomicrobiaceae</taxon>
        <taxon>Roseibacillus</taxon>
    </lineage>
</organism>
<dbReference type="InterPro" id="IPR037401">
    <property type="entry name" value="SnoaL-like"/>
</dbReference>
<keyword evidence="3" id="KW-1185">Reference proteome</keyword>
<dbReference type="SUPFAM" id="SSF54427">
    <property type="entry name" value="NTF2-like"/>
    <property type="match status" value="1"/>
</dbReference>
<reference evidence="2" key="1">
    <citation type="journal article" date="2014" name="Int. J. Syst. Evol. Microbiol.">
        <title>Complete genome sequence of Corynebacterium casei LMG S-19264T (=DSM 44701T), isolated from a smear-ripened cheese.</title>
        <authorList>
            <consortium name="US DOE Joint Genome Institute (JGI-PGF)"/>
            <person name="Walter F."/>
            <person name="Albersmeier A."/>
            <person name="Kalinowski J."/>
            <person name="Ruckert C."/>
        </authorList>
    </citation>
    <scope>NUCLEOTIDE SEQUENCE</scope>
    <source>
        <strain evidence="2">KCTC 12988</strain>
    </source>
</reference>
<dbReference type="InterPro" id="IPR032710">
    <property type="entry name" value="NTF2-like_dom_sf"/>
</dbReference>
<dbReference type="RefSeq" id="WP_189570081.1">
    <property type="nucleotide sequence ID" value="NZ_BMXI01000009.1"/>
</dbReference>
<accession>A0A918TQL9</accession>
<feature type="domain" description="SnoaL-like" evidence="1">
    <location>
        <begin position="17"/>
        <end position="113"/>
    </location>
</feature>
<evidence type="ECO:0000259" key="1">
    <source>
        <dbReference type="Pfam" id="PF12680"/>
    </source>
</evidence>
<sequence>MHRNAQTLHPVARITYFLANLQPESLEQLGEHYSERVQFDDPINEGHGLDDLRVIFEDLFKQLKNISLDITDSRGDEQAAFLKWVMRYRFRGKARELPGVSYFTFNKEGKVTSQRDYWDAAEGVYAEIPGIGLTLRGIRKMVQVRP</sequence>
<dbReference type="AlphaFoldDB" id="A0A918TQL9"/>
<gene>
    <name evidence="2" type="ORF">GCM10007100_22710</name>
</gene>
<protein>
    <recommendedName>
        <fullName evidence="1">SnoaL-like domain-containing protein</fullName>
    </recommendedName>
</protein>
<dbReference type="Pfam" id="PF12680">
    <property type="entry name" value="SnoaL_2"/>
    <property type="match status" value="1"/>
</dbReference>
<proteinExistence type="predicted"/>
<evidence type="ECO:0000313" key="3">
    <source>
        <dbReference type="Proteomes" id="UP000644507"/>
    </source>
</evidence>
<dbReference type="Proteomes" id="UP000644507">
    <property type="component" value="Unassembled WGS sequence"/>
</dbReference>
<dbReference type="Gene3D" id="3.10.450.50">
    <property type="match status" value="1"/>
</dbReference>
<name>A0A918TQL9_9BACT</name>